<sequence length="352" mass="41811">MSKENLRKDTTCLNCNHEVNQRFCPNCSQENTETSKSFHHLFLQFFEVFTHYDNAFWRTIFYLFFKPSALTTAYVSGKRLSFLPPIRLYIFISFVTFLSISLFPVDSARKIETKKDKIRIPSIDSLKIKEKSVDGLTKVGILSQKHNDTIKKILKKTDEIDVNEVADFGYKSVKELDLIQKNGAEKIKITSTEYWFLKKWLTIQEENTNEEIIQKFSESFTNNLPKLLFIYMPIFGLILWFFHNKKKWLYFDNGIFTLHYFSFLLLLILLLFFINKLFLLFDSTPILKWVHFSIKTVGTFWMIYYFFPAHYRFYGEKMIVSVLKSSLILILNLVIITILMILFALYTYINIH</sequence>
<feature type="transmembrane region" description="Helical" evidence="1">
    <location>
        <begin position="286"/>
        <end position="307"/>
    </location>
</feature>
<reference evidence="3" key="1">
    <citation type="submission" date="2016-10" db="EMBL/GenBank/DDBJ databases">
        <authorList>
            <person name="Varghese N."/>
            <person name="Submissions S."/>
        </authorList>
    </citation>
    <scope>NUCLEOTIDE SEQUENCE [LARGE SCALE GENOMIC DNA]</scope>
    <source>
        <strain evidence="3">CGMCC 1.9230</strain>
    </source>
</reference>
<organism evidence="2 3">
    <name type="scientific">Flavobacterium urumqiense</name>
    <dbReference type="NCBI Taxonomy" id="935224"/>
    <lineage>
        <taxon>Bacteria</taxon>
        <taxon>Pseudomonadati</taxon>
        <taxon>Bacteroidota</taxon>
        <taxon>Flavobacteriia</taxon>
        <taxon>Flavobacteriales</taxon>
        <taxon>Flavobacteriaceae</taxon>
        <taxon>Flavobacterium</taxon>
    </lineage>
</organism>
<evidence type="ECO:0000256" key="1">
    <source>
        <dbReference type="SAM" id="Phobius"/>
    </source>
</evidence>
<feature type="transmembrane region" description="Helical" evidence="1">
    <location>
        <begin position="254"/>
        <end position="274"/>
    </location>
</feature>
<dbReference type="EMBL" id="FNVP01000010">
    <property type="protein sequence ID" value="SEG35991.1"/>
    <property type="molecule type" value="Genomic_DNA"/>
</dbReference>
<feature type="transmembrane region" description="Helical" evidence="1">
    <location>
        <begin position="86"/>
        <end position="105"/>
    </location>
</feature>
<dbReference type="InterPro" id="IPR022134">
    <property type="entry name" value="DUF3667"/>
</dbReference>
<name>A0A1H5ZIC5_9FLAO</name>
<evidence type="ECO:0000313" key="2">
    <source>
        <dbReference type="EMBL" id="SEG35991.1"/>
    </source>
</evidence>
<keyword evidence="1" id="KW-0812">Transmembrane</keyword>
<feature type="transmembrane region" description="Helical" evidence="1">
    <location>
        <begin position="224"/>
        <end position="242"/>
    </location>
</feature>
<dbReference type="RefSeq" id="WP_104000467.1">
    <property type="nucleotide sequence ID" value="NZ_FNVP01000010.1"/>
</dbReference>
<proteinExistence type="predicted"/>
<protein>
    <recommendedName>
        <fullName evidence="4">DUF3667 domain-containing protein</fullName>
    </recommendedName>
</protein>
<keyword evidence="1" id="KW-0472">Membrane</keyword>
<gene>
    <name evidence="2" type="ORF">SAMN04488130_11077</name>
</gene>
<dbReference type="Pfam" id="PF12412">
    <property type="entry name" value="DUF3667"/>
    <property type="match status" value="1"/>
</dbReference>
<feature type="transmembrane region" description="Helical" evidence="1">
    <location>
        <begin position="327"/>
        <end position="349"/>
    </location>
</feature>
<evidence type="ECO:0008006" key="4">
    <source>
        <dbReference type="Google" id="ProtNLM"/>
    </source>
</evidence>
<evidence type="ECO:0000313" key="3">
    <source>
        <dbReference type="Proteomes" id="UP000236737"/>
    </source>
</evidence>
<feature type="transmembrane region" description="Helical" evidence="1">
    <location>
        <begin position="55"/>
        <end position="74"/>
    </location>
</feature>
<accession>A0A1H5ZIC5</accession>
<dbReference type="Proteomes" id="UP000236737">
    <property type="component" value="Unassembled WGS sequence"/>
</dbReference>
<dbReference type="AlphaFoldDB" id="A0A1H5ZIC5"/>
<keyword evidence="3" id="KW-1185">Reference proteome</keyword>
<dbReference type="OrthoDB" id="675873at2"/>
<keyword evidence="1" id="KW-1133">Transmembrane helix</keyword>